<keyword evidence="2" id="KW-1185">Reference proteome</keyword>
<evidence type="ECO:0000313" key="2">
    <source>
        <dbReference type="Proteomes" id="UP000733379"/>
    </source>
</evidence>
<proteinExistence type="predicted"/>
<organism evidence="1 2">
    <name type="scientific">Nocardia albiluteola</name>
    <dbReference type="NCBI Taxonomy" id="2842303"/>
    <lineage>
        <taxon>Bacteria</taxon>
        <taxon>Bacillati</taxon>
        <taxon>Actinomycetota</taxon>
        <taxon>Actinomycetes</taxon>
        <taxon>Mycobacteriales</taxon>
        <taxon>Nocardiaceae</taxon>
        <taxon>Nocardia</taxon>
    </lineage>
</organism>
<accession>A0ABS6AUK1</accession>
<gene>
    <name evidence="1" type="ORF">KO481_09210</name>
</gene>
<dbReference type="RefSeq" id="WP_215916540.1">
    <property type="nucleotide sequence ID" value="NZ_JAHKNI010000002.1"/>
</dbReference>
<protein>
    <submittedName>
        <fullName evidence="1">Uncharacterized protein</fullName>
    </submittedName>
</protein>
<dbReference type="EMBL" id="JAHKNI010000002">
    <property type="protein sequence ID" value="MBU3061700.1"/>
    <property type="molecule type" value="Genomic_DNA"/>
</dbReference>
<name>A0ABS6AUK1_9NOCA</name>
<evidence type="ECO:0000313" key="1">
    <source>
        <dbReference type="EMBL" id="MBU3061700.1"/>
    </source>
</evidence>
<comment type="caution">
    <text evidence="1">The sequence shown here is derived from an EMBL/GenBank/DDBJ whole genome shotgun (WGS) entry which is preliminary data.</text>
</comment>
<reference evidence="1 2" key="1">
    <citation type="submission" date="2021-06" db="EMBL/GenBank/DDBJ databases">
        <title>Actinomycetes sequencing.</title>
        <authorList>
            <person name="Shan Q."/>
        </authorList>
    </citation>
    <scope>NUCLEOTIDE SEQUENCE [LARGE SCALE GENOMIC DNA]</scope>
    <source>
        <strain evidence="1 2">NEAU-G5</strain>
    </source>
</reference>
<dbReference type="Proteomes" id="UP000733379">
    <property type="component" value="Unassembled WGS sequence"/>
</dbReference>
<sequence length="59" mass="6415">MWEWSRTVAERAAAATWQSVRVVEPRPTVTDPQPWAVAAVAEPEESEGARASADYCLAG</sequence>